<organism evidence="2 3">
    <name type="scientific">Sorangium cellulosum</name>
    <name type="common">Polyangium cellulosum</name>
    <dbReference type="NCBI Taxonomy" id="56"/>
    <lineage>
        <taxon>Bacteria</taxon>
        <taxon>Pseudomonadati</taxon>
        <taxon>Myxococcota</taxon>
        <taxon>Polyangia</taxon>
        <taxon>Polyangiales</taxon>
        <taxon>Polyangiaceae</taxon>
        <taxon>Sorangium</taxon>
    </lineage>
</organism>
<gene>
    <name evidence="2" type="ORF">BE21_15445</name>
</gene>
<comment type="caution">
    <text evidence="2">The sequence shown here is derived from an EMBL/GenBank/DDBJ whole genome shotgun (WGS) entry which is preliminary data.</text>
</comment>
<evidence type="ECO:0000313" key="2">
    <source>
        <dbReference type="EMBL" id="KYG09895.1"/>
    </source>
</evidence>
<feature type="region of interest" description="Disordered" evidence="1">
    <location>
        <begin position="34"/>
        <end position="59"/>
    </location>
</feature>
<dbReference type="AlphaFoldDB" id="A0A150TYV7"/>
<dbReference type="Proteomes" id="UP000075502">
    <property type="component" value="Unassembled WGS sequence"/>
</dbReference>
<sequence>MEPPSLAPPEPVVALLVVPPPEPVVAPLVELVVPPPSPPGSSSEQAAADRPTARQRASRSVVFWRSMEDLIALDWRGGRRAMTAPVA</sequence>
<accession>A0A150TYV7</accession>
<dbReference type="EMBL" id="JEME01000532">
    <property type="protein sequence ID" value="KYG09895.1"/>
    <property type="molecule type" value="Genomic_DNA"/>
</dbReference>
<evidence type="ECO:0000313" key="3">
    <source>
        <dbReference type="Proteomes" id="UP000075502"/>
    </source>
</evidence>
<proteinExistence type="predicted"/>
<reference evidence="2 3" key="1">
    <citation type="submission" date="2014-02" db="EMBL/GenBank/DDBJ databases">
        <title>The small core and large imbalanced accessory genome model reveals a collaborative survival strategy of Sorangium cellulosum strains in nature.</title>
        <authorList>
            <person name="Han K."/>
            <person name="Peng R."/>
            <person name="Blom J."/>
            <person name="Li Y.-Z."/>
        </authorList>
    </citation>
    <scope>NUCLEOTIDE SEQUENCE [LARGE SCALE GENOMIC DNA]</scope>
    <source>
        <strain evidence="2 3">So0007-03</strain>
    </source>
</reference>
<evidence type="ECO:0000256" key="1">
    <source>
        <dbReference type="SAM" id="MobiDB-lite"/>
    </source>
</evidence>
<protein>
    <submittedName>
        <fullName evidence="2">Uncharacterized protein</fullName>
    </submittedName>
</protein>
<name>A0A150TYV7_SORCE</name>